<reference evidence="2" key="1">
    <citation type="submission" date="2023-02" db="EMBL/GenBank/DDBJ databases">
        <title>Genome of toxic invasive species Heracleum sosnowskyi carries increased number of genes despite the absence of recent whole-genome duplications.</title>
        <authorList>
            <person name="Schelkunov M."/>
            <person name="Shtratnikova V."/>
            <person name="Makarenko M."/>
            <person name="Klepikova A."/>
            <person name="Omelchenko D."/>
            <person name="Novikova G."/>
            <person name="Obukhova E."/>
            <person name="Bogdanov V."/>
            <person name="Penin A."/>
            <person name="Logacheva M."/>
        </authorList>
    </citation>
    <scope>NUCLEOTIDE SEQUENCE</scope>
    <source>
        <strain evidence="2">Hsosn_3</strain>
        <tissue evidence="2">Leaf</tissue>
    </source>
</reference>
<name>A0AAD8HAH2_9APIA</name>
<proteinExistence type="predicted"/>
<dbReference type="PANTHER" id="PTHR31672">
    <property type="entry name" value="BNACNNG10540D PROTEIN"/>
    <property type="match status" value="1"/>
</dbReference>
<dbReference type="Proteomes" id="UP001237642">
    <property type="component" value="Unassembled WGS sequence"/>
</dbReference>
<dbReference type="InterPro" id="IPR001810">
    <property type="entry name" value="F-box_dom"/>
</dbReference>
<sequence>MEKKNNGGERLTDKDLLTEVFSRLDVKSLLISKAVSKTWCSLISSPCFIKSHYQRAVARCCKEDETLIVRHCLAEYVAEDEENEVQFSLLQLNSGQNMLPDLKNPYPQGKYPVEPYCELIGCHFGIVCVSVSISVSDFSRKSSARNQTDIYLWNPATRQSKLIPSQEYYWDRDTIGFGFDDIGNDFKIVRVVASPHLRGYGFYVYSANTNMWRTFENHTIHDASSFVFELHLRGVLYCRNYCSMVAFNLNREQFGCLVQLPYSSLDGGIMYDSCITDFQGSIAVITPLNRGAFSKNFDLWTLNNDSCLFDGEVEASWNIMFRIEVGVPVGYVEGYFNRGDFLCHFDDPGWFVYNSEKKVVTYVPTYIIPTQVSKYTESLISIAGSTPVN</sequence>
<dbReference type="NCBIfam" id="TIGR01640">
    <property type="entry name" value="F_box_assoc_1"/>
    <property type="match status" value="1"/>
</dbReference>
<evidence type="ECO:0000313" key="2">
    <source>
        <dbReference type="EMBL" id="KAK1362936.1"/>
    </source>
</evidence>
<dbReference type="SMART" id="SM00256">
    <property type="entry name" value="FBOX"/>
    <property type="match status" value="1"/>
</dbReference>
<evidence type="ECO:0000313" key="3">
    <source>
        <dbReference type="EMBL" id="KAK1362937.1"/>
    </source>
</evidence>
<comment type="caution">
    <text evidence="2">The sequence shown here is derived from an EMBL/GenBank/DDBJ whole genome shotgun (WGS) entry which is preliminary data.</text>
</comment>
<dbReference type="EMBL" id="JAUIZM010000009">
    <property type="protein sequence ID" value="KAK1362937.1"/>
    <property type="molecule type" value="Genomic_DNA"/>
</dbReference>
<gene>
    <name evidence="2" type="ORF">POM88_038497</name>
    <name evidence="3" type="ORF">POM88_038498</name>
</gene>
<evidence type="ECO:0000313" key="4">
    <source>
        <dbReference type="Proteomes" id="UP001237642"/>
    </source>
</evidence>
<dbReference type="EMBL" id="JAUIZM010000009">
    <property type="protein sequence ID" value="KAK1362936.1"/>
    <property type="molecule type" value="Genomic_DNA"/>
</dbReference>
<dbReference type="AlphaFoldDB" id="A0AAD8HAH2"/>
<protein>
    <submittedName>
        <fullName evidence="2">F-box domain-containing protein</fullName>
    </submittedName>
</protein>
<dbReference type="Pfam" id="PF00646">
    <property type="entry name" value="F-box"/>
    <property type="match status" value="1"/>
</dbReference>
<dbReference type="InterPro" id="IPR036047">
    <property type="entry name" value="F-box-like_dom_sf"/>
</dbReference>
<dbReference type="PANTHER" id="PTHR31672:SF13">
    <property type="entry name" value="F-BOX PROTEIN CPR30-LIKE"/>
    <property type="match status" value="1"/>
</dbReference>
<dbReference type="Pfam" id="PF08268">
    <property type="entry name" value="FBA_3"/>
    <property type="match status" value="1"/>
</dbReference>
<dbReference type="InterPro" id="IPR013187">
    <property type="entry name" value="F-box-assoc_dom_typ3"/>
</dbReference>
<reference evidence="2" key="2">
    <citation type="submission" date="2023-05" db="EMBL/GenBank/DDBJ databases">
        <authorList>
            <person name="Schelkunov M.I."/>
        </authorList>
    </citation>
    <scope>NUCLEOTIDE SEQUENCE</scope>
    <source>
        <strain evidence="2">Hsosn_3</strain>
        <tissue evidence="2">Leaf</tissue>
    </source>
</reference>
<accession>A0AAD8HAH2</accession>
<dbReference type="InterPro" id="IPR017451">
    <property type="entry name" value="F-box-assoc_interact_dom"/>
</dbReference>
<evidence type="ECO:0000259" key="1">
    <source>
        <dbReference type="SMART" id="SM00256"/>
    </source>
</evidence>
<dbReference type="InterPro" id="IPR050796">
    <property type="entry name" value="SCF_F-box_component"/>
</dbReference>
<feature type="domain" description="F-box" evidence="1">
    <location>
        <begin position="12"/>
        <end position="52"/>
    </location>
</feature>
<dbReference type="SUPFAM" id="SSF81383">
    <property type="entry name" value="F-box domain"/>
    <property type="match status" value="1"/>
</dbReference>
<keyword evidence="4" id="KW-1185">Reference proteome</keyword>
<dbReference type="Gene3D" id="1.20.1280.50">
    <property type="match status" value="1"/>
</dbReference>
<organism evidence="2 4">
    <name type="scientific">Heracleum sosnowskyi</name>
    <dbReference type="NCBI Taxonomy" id="360622"/>
    <lineage>
        <taxon>Eukaryota</taxon>
        <taxon>Viridiplantae</taxon>
        <taxon>Streptophyta</taxon>
        <taxon>Embryophyta</taxon>
        <taxon>Tracheophyta</taxon>
        <taxon>Spermatophyta</taxon>
        <taxon>Magnoliopsida</taxon>
        <taxon>eudicotyledons</taxon>
        <taxon>Gunneridae</taxon>
        <taxon>Pentapetalae</taxon>
        <taxon>asterids</taxon>
        <taxon>campanulids</taxon>
        <taxon>Apiales</taxon>
        <taxon>Apiaceae</taxon>
        <taxon>Apioideae</taxon>
        <taxon>apioid superclade</taxon>
        <taxon>Tordylieae</taxon>
        <taxon>Tordyliinae</taxon>
        <taxon>Heracleum</taxon>
    </lineage>
</organism>